<feature type="domain" description="Aminoglycoside phosphotransferase" evidence="1">
    <location>
        <begin position="113"/>
        <end position="172"/>
    </location>
</feature>
<evidence type="ECO:0000259" key="1">
    <source>
        <dbReference type="Pfam" id="PF01636"/>
    </source>
</evidence>
<dbReference type="Pfam" id="PF01636">
    <property type="entry name" value="APH"/>
    <property type="match status" value="1"/>
</dbReference>
<dbReference type="Gene3D" id="3.90.1200.10">
    <property type="match status" value="1"/>
</dbReference>
<reference evidence="2 3" key="1">
    <citation type="submission" date="2023-02" db="EMBL/GenBank/DDBJ databases">
        <title>Microbacterium betulae sp. nov., isolated from birch wood.</title>
        <authorList>
            <person name="Pasciak M."/>
            <person name="Pawlik K.J."/>
            <person name="Martynowski D."/>
            <person name="Laczmanski L."/>
            <person name="Ciekot J."/>
            <person name="Szponar B."/>
            <person name="Wojcik-Fatla A."/>
            <person name="Mackiewicz B."/>
            <person name="Farian E."/>
            <person name="Cholewa G."/>
            <person name="Cholewa A."/>
            <person name="Dutkiewicz J."/>
        </authorList>
    </citation>
    <scope>NUCLEOTIDE SEQUENCE [LARGE SCALE GENOMIC DNA]</scope>
    <source>
        <strain evidence="2 3">AB</strain>
    </source>
</reference>
<dbReference type="AlphaFoldDB" id="A0AA97FKI4"/>
<dbReference type="SUPFAM" id="SSF56112">
    <property type="entry name" value="Protein kinase-like (PK-like)"/>
    <property type="match status" value="1"/>
</dbReference>
<name>A0AA97FKI4_9MICO</name>
<sequence>MHDDLDGVPLVGGNMDPVVRIGDTVRRTKGPWTESVHSLLGTYAEAGLTETPRALGIDARGREILTFLPGEPLSESAPEVLWAPSTLTAAAGLLRRLHDASAPLVGEPGIWRMEDHPPTEVICHNDFAPYNLIASDGRLVGVIDFDMASPGSRLWDLAYLAYRIVPLAEDARGFDDVRFGARDDRLRTLVDSYGLDASPDAVVDAAGRRLDALAAFTERRAEVTGRSDFVEHAAMYRRDAERLRSGNVTRPGM</sequence>
<dbReference type="InterPro" id="IPR011009">
    <property type="entry name" value="Kinase-like_dom_sf"/>
</dbReference>
<dbReference type="InterPro" id="IPR002575">
    <property type="entry name" value="Aminoglycoside_PTrfase"/>
</dbReference>
<dbReference type="RefSeq" id="WP_317140240.1">
    <property type="nucleotide sequence ID" value="NZ_CP118157.1"/>
</dbReference>
<keyword evidence="3" id="KW-1185">Reference proteome</keyword>
<accession>A0AA97FKI4</accession>
<evidence type="ECO:0000313" key="3">
    <source>
        <dbReference type="Proteomes" id="UP001305498"/>
    </source>
</evidence>
<gene>
    <name evidence="2" type="ORF">N8K70_03565</name>
</gene>
<dbReference type="Proteomes" id="UP001305498">
    <property type="component" value="Chromosome"/>
</dbReference>
<dbReference type="EMBL" id="CP118157">
    <property type="protein sequence ID" value="WOF23769.1"/>
    <property type="molecule type" value="Genomic_DNA"/>
</dbReference>
<proteinExistence type="predicted"/>
<evidence type="ECO:0000313" key="2">
    <source>
        <dbReference type="EMBL" id="WOF23769.1"/>
    </source>
</evidence>
<dbReference type="KEGG" id="mbet:N8K70_03565"/>
<organism evidence="2 3">
    <name type="scientific">Microbacterium betulae</name>
    <dbReference type="NCBI Taxonomy" id="2981139"/>
    <lineage>
        <taxon>Bacteria</taxon>
        <taxon>Bacillati</taxon>
        <taxon>Actinomycetota</taxon>
        <taxon>Actinomycetes</taxon>
        <taxon>Micrococcales</taxon>
        <taxon>Microbacteriaceae</taxon>
        <taxon>Microbacterium</taxon>
    </lineage>
</organism>
<protein>
    <submittedName>
        <fullName evidence="2">Phosphotransferase</fullName>
    </submittedName>
</protein>